<organism evidence="1 2">
    <name type="scientific">Serratia grimesii</name>
    <dbReference type="NCBI Taxonomy" id="82995"/>
    <lineage>
        <taxon>Bacteria</taxon>
        <taxon>Pseudomonadati</taxon>
        <taxon>Pseudomonadota</taxon>
        <taxon>Gammaproteobacteria</taxon>
        <taxon>Enterobacterales</taxon>
        <taxon>Yersiniaceae</taxon>
        <taxon>Serratia</taxon>
    </lineage>
</organism>
<protein>
    <submittedName>
        <fullName evidence="1">Uncharacterized protein</fullName>
    </submittedName>
</protein>
<accession>A0A7G2JKL6</accession>
<name>A0A7G2JKL6_9GAMM</name>
<dbReference type="AlphaFoldDB" id="A0A7G2JKL6"/>
<dbReference type="GeneID" id="75281747"/>
<dbReference type="Proteomes" id="UP000262210">
    <property type="component" value="Unassembled WGS sequence"/>
</dbReference>
<reference evidence="1 2" key="1">
    <citation type="journal article" date="2018" name="Nat. Biotechnol.">
        <title>A standardized bacterial taxonomy based on genome phylogeny substantially revises the tree of life.</title>
        <authorList>
            <person name="Parks D.H."/>
            <person name="Chuvochina M."/>
            <person name="Waite D.W."/>
            <person name="Rinke C."/>
            <person name="Skarshewski A."/>
            <person name="Chaumeil P.A."/>
            <person name="Hugenholtz P."/>
        </authorList>
    </citation>
    <scope>NUCLEOTIDE SEQUENCE [LARGE SCALE GENOMIC DNA]</scope>
    <source>
        <strain evidence="1">UBA11264</strain>
    </source>
</reference>
<sequence>MMFRQWIPALLIVLSGCSTTYPSSSYSGWDQLKQVTREQKQRIRGGESVNAVLNQGRASIGGTIDWSKLWDR</sequence>
<dbReference type="RefSeq" id="WP_073963441.1">
    <property type="nucleotide sequence ID" value="NZ_CAMIQM010000001.1"/>
</dbReference>
<dbReference type="EMBL" id="DPSM01000028">
    <property type="protein sequence ID" value="HCK02319.1"/>
    <property type="molecule type" value="Genomic_DNA"/>
</dbReference>
<gene>
    <name evidence="1" type="ORF">DHV72_20180</name>
</gene>
<evidence type="ECO:0000313" key="1">
    <source>
        <dbReference type="EMBL" id="HCK02319.1"/>
    </source>
</evidence>
<comment type="caution">
    <text evidence="1">The sequence shown here is derived from an EMBL/GenBank/DDBJ whole genome shotgun (WGS) entry which is preliminary data.</text>
</comment>
<proteinExistence type="predicted"/>
<dbReference type="PROSITE" id="PS51257">
    <property type="entry name" value="PROKAR_LIPOPROTEIN"/>
    <property type="match status" value="1"/>
</dbReference>
<evidence type="ECO:0000313" key="2">
    <source>
        <dbReference type="Proteomes" id="UP000262210"/>
    </source>
</evidence>